<sequence length="102" mass="11698">MGTVLPTKEESRRGTRVKSDKARETRTTGRKEHSASEGRPVRSGRTTTVRHCPYYLRSRFKEPEGLPEEQRSTGIDSLRQNSLRRRSLSLEDLDGDPADRRT</sequence>
<evidence type="ECO:0000313" key="2">
    <source>
        <dbReference type="EMBL" id="GFY07232.1"/>
    </source>
</evidence>
<dbReference type="AlphaFoldDB" id="A0A8X6S4C9"/>
<feature type="compositionally biased region" description="Basic and acidic residues" evidence="1">
    <location>
        <begin position="7"/>
        <end position="40"/>
    </location>
</feature>
<accession>A0A8X6S4C9</accession>
<keyword evidence="3" id="KW-1185">Reference proteome</keyword>
<feature type="region of interest" description="Disordered" evidence="1">
    <location>
        <begin position="1"/>
        <end position="102"/>
    </location>
</feature>
<organism evidence="2 3">
    <name type="scientific">Trichonephila clavipes</name>
    <name type="common">Golden silk orbweaver</name>
    <name type="synonym">Nephila clavipes</name>
    <dbReference type="NCBI Taxonomy" id="2585209"/>
    <lineage>
        <taxon>Eukaryota</taxon>
        <taxon>Metazoa</taxon>
        <taxon>Ecdysozoa</taxon>
        <taxon>Arthropoda</taxon>
        <taxon>Chelicerata</taxon>
        <taxon>Arachnida</taxon>
        <taxon>Araneae</taxon>
        <taxon>Araneomorphae</taxon>
        <taxon>Entelegynae</taxon>
        <taxon>Araneoidea</taxon>
        <taxon>Nephilidae</taxon>
        <taxon>Trichonephila</taxon>
    </lineage>
</organism>
<evidence type="ECO:0000256" key="1">
    <source>
        <dbReference type="SAM" id="MobiDB-lite"/>
    </source>
</evidence>
<feature type="compositionally biased region" description="Basic and acidic residues" evidence="1">
    <location>
        <begin position="59"/>
        <end position="71"/>
    </location>
</feature>
<comment type="caution">
    <text evidence="2">The sequence shown here is derived from an EMBL/GenBank/DDBJ whole genome shotgun (WGS) entry which is preliminary data.</text>
</comment>
<gene>
    <name evidence="2" type="primary">NCL1_51333</name>
    <name evidence="2" type="ORF">TNCV_1585871</name>
</gene>
<dbReference type="Proteomes" id="UP000887159">
    <property type="component" value="Unassembled WGS sequence"/>
</dbReference>
<reference evidence="2" key="1">
    <citation type="submission" date="2020-08" db="EMBL/GenBank/DDBJ databases">
        <title>Multicomponent nature underlies the extraordinary mechanical properties of spider dragline silk.</title>
        <authorList>
            <person name="Kono N."/>
            <person name="Nakamura H."/>
            <person name="Mori M."/>
            <person name="Yoshida Y."/>
            <person name="Ohtoshi R."/>
            <person name="Malay A.D."/>
            <person name="Moran D.A.P."/>
            <person name="Tomita M."/>
            <person name="Numata K."/>
            <person name="Arakawa K."/>
        </authorList>
    </citation>
    <scope>NUCLEOTIDE SEQUENCE</scope>
</reference>
<proteinExistence type="predicted"/>
<protein>
    <submittedName>
        <fullName evidence="2">Uncharacterized protein</fullName>
    </submittedName>
</protein>
<name>A0A8X6S4C9_TRICX</name>
<evidence type="ECO:0000313" key="3">
    <source>
        <dbReference type="Proteomes" id="UP000887159"/>
    </source>
</evidence>
<dbReference type="EMBL" id="BMAU01021271">
    <property type="protein sequence ID" value="GFY07232.1"/>
    <property type="molecule type" value="Genomic_DNA"/>
</dbReference>